<dbReference type="EMBL" id="CALSDN010000006">
    <property type="protein sequence ID" value="CAH6721478.1"/>
    <property type="molecule type" value="Genomic_DNA"/>
</dbReference>
<accession>A0ACA9Y8X8</accession>
<evidence type="ECO:0000313" key="1">
    <source>
        <dbReference type="EMBL" id="CAH6721478.1"/>
    </source>
</evidence>
<comment type="caution">
    <text evidence="1">The sequence shown here is derived from an EMBL/GenBank/DDBJ whole genome shotgun (WGS) entry which is preliminary data.</text>
</comment>
<evidence type="ECO:0000313" key="2">
    <source>
        <dbReference type="Proteomes" id="UP001152531"/>
    </source>
</evidence>
<reference evidence="1" key="1">
    <citation type="submission" date="2022-06" db="EMBL/GenBank/DDBJ databases">
        <authorList>
            <person name="Legras J.-L."/>
            <person name="Devillers H."/>
            <person name="Grondin C."/>
        </authorList>
    </citation>
    <scope>NUCLEOTIDE SEQUENCE</scope>
    <source>
        <strain evidence="1">CLIB 1444</strain>
    </source>
</reference>
<dbReference type="Proteomes" id="UP001152531">
    <property type="component" value="Unassembled WGS sequence"/>
</dbReference>
<name>A0ACA9Y8X8_9ASCO</name>
<organism evidence="1 2">
    <name type="scientific">[Candida] jaroonii</name>
    <dbReference type="NCBI Taxonomy" id="467808"/>
    <lineage>
        <taxon>Eukaryota</taxon>
        <taxon>Fungi</taxon>
        <taxon>Dikarya</taxon>
        <taxon>Ascomycota</taxon>
        <taxon>Saccharomycotina</taxon>
        <taxon>Pichiomycetes</taxon>
        <taxon>Debaryomycetaceae</taxon>
        <taxon>Yamadazyma</taxon>
    </lineage>
</organism>
<gene>
    <name evidence="1" type="ORF">CLIB1444_06S03114</name>
</gene>
<protein>
    <submittedName>
        <fullName evidence="1">Uncharacterized protein</fullName>
    </submittedName>
</protein>
<sequence length="728" mass="80813">MNGNSFNPYEEYNGQPNFIRTSSLDPNFIRNNLSLVNTPVKLLFEQDHMDMTKDWTEEENTNQRRLVKFDFARLSPTDYLVKFKPIKKSDFTNSAAIISCIFWGEKELHIVTSVDIILLLEYLIQDSFTIEEKNRVRRNLQSLKPYTISRTNKTYQRFFQLLMNLEDPRPRNIEKDIKVFKWSDLFKALSKVISKYTSNENATLKVENNLTNASPIMSTYQSSSSSNPTSNLNSGSGTSSGMSGSSGSIAGNPNGEINSSSYSNFQPIFNNAYNSQPQYQGFQTNQYMGPPYQAQGIPNQGFPGQMHQQINPMNQMNPQIRQFNPEPEPGRTNNIIPNSSQASSQMNNQYSYTSSPVQTSPALPLPHLPPPQSDPNLPSNNLQKNITNNIPNLENKDTFLPLERLKVMKRKNNQQNVNSNLQHKHKAYSNGITPEMPRPIEGNETESPTDQNEDNDNDRNDIPEPRHKDTQGDAMEVDSSDSISTTGESGDFGSAYAITSSDEQSGTRSKNSNSADGGSGDDEASSNGVSSMAASGGSPKVEPTKLRRNVPGANNSSGSNEASNEGSASGGSGSVSHGSGLFSNKRSGIDSAGTNLTSEENYDNSQPKTMDKDSLDGTTNINDFTSDQSKRIFGKAGNQIGTVQQITEHPQYYQYPENSQLHYSHPIDVKLPSLEEYFKANKTENANIDNGIKLPPIKIKRNSFPSLNVKNLTESTMSHRRSLDESQR</sequence>
<keyword evidence="2" id="KW-1185">Reference proteome</keyword>
<proteinExistence type="predicted"/>